<keyword evidence="1" id="KW-0239">DNA-directed DNA polymerase</keyword>
<keyword evidence="1" id="KW-0479">Metal-binding</keyword>
<comment type="catalytic activity">
    <reaction evidence="1">
        <text>DNA(n) + a 2'-deoxyribonucleoside 5'-triphosphate = DNA(n+1) + diphosphate</text>
        <dbReference type="Rhea" id="RHEA:22508"/>
        <dbReference type="Rhea" id="RHEA-COMP:17339"/>
        <dbReference type="Rhea" id="RHEA-COMP:17340"/>
        <dbReference type="ChEBI" id="CHEBI:33019"/>
        <dbReference type="ChEBI" id="CHEBI:61560"/>
        <dbReference type="ChEBI" id="CHEBI:173112"/>
        <dbReference type="EC" id="2.7.7.7"/>
    </reaction>
</comment>
<comment type="similarity">
    <text evidence="1">Belongs to the DNA polymerase type-B family.</text>
</comment>
<keyword evidence="1" id="KW-0411">Iron-sulfur</keyword>
<keyword evidence="1" id="KW-0808">Transferase</keyword>
<proteinExistence type="inferred from homology"/>
<dbReference type="SUPFAM" id="SSF53098">
    <property type="entry name" value="Ribonuclease H-like"/>
    <property type="match status" value="1"/>
</dbReference>
<dbReference type="EC" id="2.7.7.7" evidence="1"/>
<keyword evidence="1" id="KW-0548">Nucleotidyltransferase</keyword>
<dbReference type="GO" id="GO:0008270">
    <property type="term" value="F:zinc ion binding"/>
    <property type="evidence" value="ECO:0007669"/>
    <property type="project" value="UniProtKB-KW"/>
</dbReference>
<dbReference type="GO" id="GO:0006297">
    <property type="term" value="P:nucleotide-excision repair, DNA gap filling"/>
    <property type="evidence" value="ECO:0007669"/>
    <property type="project" value="TreeGrafter"/>
</dbReference>
<feature type="domain" description="DNA-directed DNA polymerase family B exonuclease" evidence="2">
    <location>
        <begin position="211"/>
        <end position="401"/>
    </location>
</feature>
<dbReference type="InterPro" id="IPR012337">
    <property type="entry name" value="RNaseH-like_sf"/>
</dbReference>
<dbReference type="EMBL" id="KQ242461">
    <property type="protein sequence ID" value="KNC78596.1"/>
    <property type="molecule type" value="Genomic_DNA"/>
</dbReference>
<keyword evidence="1" id="KW-0004">4Fe-4S</keyword>
<dbReference type="GO" id="GO:0003677">
    <property type="term" value="F:DNA binding"/>
    <property type="evidence" value="ECO:0007669"/>
    <property type="project" value="UniProtKB-KW"/>
</dbReference>
<dbReference type="PANTHER" id="PTHR10670:SF0">
    <property type="entry name" value="DNA POLYMERASE EPSILON CATALYTIC SUBUNIT A"/>
    <property type="match status" value="1"/>
</dbReference>
<dbReference type="Pfam" id="PF03104">
    <property type="entry name" value="DNA_pol_B_exo1"/>
    <property type="match status" value="1"/>
</dbReference>
<dbReference type="InterPro" id="IPR006133">
    <property type="entry name" value="DNA-dir_DNA_pol_B_exonuc"/>
</dbReference>
<keyword evidence="1" id="KW-0863">Zinc-finger</keyword>
<dbReference type="InterPro" id="IPR036397">
    <property type="entry name" value="RNaseH_sf"/>
</dbReference>
<dbReference type="GO" id="GO:0051539">
    <property type="term" value="F:4 iron, 4 sulfur cluster binding"/>
    <property type="evidence" value="ECO:0007669"/>
    <property type="project" value="UniProtKB-KW"/>
</dbReference>
<dbReference type="GO" id="GO:0008622">
    <property type="term" value="C:epsilon DNA polymerase complex"/>
    <property type="evidence" value="ECO:0007669"/>
    <property type="project" value="InterPro"/>
</dbReference>
<keyword evidence="1" id="KW-0408">Iron</keyword>
<comment type="cofactor">
    <cofactor evidence="1">
        <name>[4Fe-4S] cluster</name>
        <dbReference type="ChEBI" id="CHEBI:49883"/>
    </cofactor>
</comment>
<keyword evidence="1" id="KW-0235">DNA replication</keyword>
<dbReference type="GO" id="GO:0006287">
    <property type="term" value="P:base-excision repair, gap-filling"/>
    <property type="evidence" value="ECO:0007669"/>
    <property type="project" value="TreeGrafter"/>
</dbReference>
<sequence length="431" mass="49725">MTWALKAPPGGGKQGANPYFDGLSIEEQEDIANKHIEMDEKFNFYRLKNTPQNTPETGWLINMHTTTIFTEGSNKRAFSALDMYFLRENGSHFKATMKYEPYFYIAVTEGMEGVFDQWVKNKFKSEVSAVSVIEKEDLDLKNHLIGLKRTLVKIEFPNTNDLMRVRKVLMPAIKRNQDEAKTKAIYEVYKPENTNTSNKMNNDEVLEHVLDIREYDVPYHIRTAIDNSITCGLWYDVQVRGLSTTLTHREDLEERPDPVIMAFDIECTKQDLKFPDADNGDMVMMISYMLDNQGYLIINRDVVSADIEDFEYTPKPDYEGPFIVWNEPDERALLQRFFDHIIEVQPTILVTFNGDFFDWPFIDKRAAYYGMNMTEQIGFGKDNADEYKSRHAIHMDAFSTVGGWSVEDMLLVSVYGMHASAPVLLLPHTGV</sequence>
<dbReference type="eggNOG" id="KOG1798">
    <property type="taxonomic scope" value="Eukaryota"/>
</dbReference>
<dbReference type="GO" id="GO:0000278">
    <property type="term" value="P:mitotic cell cycle"/>
    <property type="evidence" value="ECO:0007669"/>
    <property type="project" value="TreeGrafter"/>
</dbReference>
<evidence type="ECO:0000313" key="3">
    <source>
        <dbReference type="EMBL" id="KNC78596.1"/>
    </source>
</evidence>
<comment type="function">
    <text evidence="1">DNA polymerase II participates in chromosomal DNA replication.</text>
</comment>
<evidence type="ECO:0000313" key="4">
    <source>
        <dbReference type="Proteomes" id="UP000054560"/>
    </source>
</evidence>
<dbReference type="InterPro" id="IPR029703">
    <property type="entry name" value="POL2"/>
</dbReference>
<dbReference type="GeneID" id="25909488"/>
<dbReference type="PANTHER" id="PTHR10670">
    <property type="entry name" value="DNA POLYMERASE EPSILON CATALYTIC SUBUNIT A"/>
    <property type="match status" value="1"/>
</dbReference>
<comment type="subcellular location">
    <subcellularLocation>
        <location evidence="1">Nucleus</location>
    </subcellularLocation>
</comment>
<keyword evidence="1" id="KW-0862">Zinc</keyword>
<keyword evidence="1" id="KW-0539">Nucleus</keyword>
<dbReference type="RefSeq" id="XP_014152498.1">
    <property type="nucleotide sequence ID" value="XM_014297023.1"/>
</dbReference>
<keyword evidence="1" id="KW-0238">DNA-binding</keyword>
<evidence type="ECO:0000256" key="1">
    <source>
        <dbReference type="RuleBase" id="RU365029"/>
    </source>
</evidence>
<dbReference type="GO" id="GO:0045004">
    <property type="term" value="P:DNA replication proofreading"/>
    <property type="evidence" value="ECO:0007669"/>
    <property type="project" value="TreeGrafter"/>
</dbReference>
<accession>A0A0L0FQ11</accession>
<name>A0A0L0FQ11_9EUKA</name>
<dbReference type="GO" id="GO:0008310">
    <property type="term" value="F:single-stranded DNA 3'-5' DNA exonuclease activity"/>
    <property type="evidence" value="ECO:0007669"/>
    <property type="project" value="TreeGrafter"/>
</dbReference>
<dbReference type="OrthoDB" id="10060449at2759"/>
<dbReference type="AlphaFoldDB" id="A0A0L0FQ11"/>
<dbReference type="STRING" id="667725.A0A0L0FQ11"/>
<dbReference type="Proteomes" id="UP000054560">
    <property type="component" value="Unassembled WGS sequence"/>
</dbReference>
<dbReference type="GO" id="GO:0003887">
    <property type="term" value="F:DNA-directed DNA polymerase activity"/>
    <property type="evidence" value="ECO:0007669"/>
    <property type="project" value="UniProtKB-KW"/>
</dbReference>
<gene>
    <name evidence="3" type="ORF">SARC_08984</name>
</gene>
<evidence type="ECO:0000259" key="2">
    <source>
        <dbReference type="Pfam" id="PF03104"/>
    </source>
</evidence>
<dbReference type="Gene3D" id="3.30.342.10">
    <property type="entry name" value="DNA Polymerase, chain B, domain 1"/>
    <property type="match status" value="1"/>
</dbReference>
<organism evidence="3 4">
    <name type="scientific">Sphaeroforma arctica JP610</name>
    <dbReference type="NCBI Taxonomy" id="667725"/>
    <lineage>
        <taxon>Eukaryota</taxon>
        <taxon>Ichthyosporea</taxon>
        <taxon>Ichthyophonida</taxon>
        <taxon>Sphaeroforma</taxon>
    </lineage>
</organism>
<dbReference type="GO" id="GO:0006272">
    <property type="term" value="P:leading strand elongation"/>
    <property type="evidence" value="ECO:0007669"/>
    <property type="project" value="TreeGrafter"/>
</dbReference>
<dbReference type="Gene3D" id="3.30.420.10">
    <property type="entry name" value="Ribonuclease H-like superfamily/Ribonuclease H"/>
    <property type="match status" value="1"/>
</dbReference>
<protein>
    <recommendedName>
        <fullName evidence="1">DNA polymerase epsilon catalytic subunit</fullName>
        <ecNumber evidence="1">2.7.7.7</ecNumber>
    </recommendedName>
</protein>
<keyword evidence="4" id="KW-1185">Reference proteome</keyword>
<reference evidence="3 4" key="1">
    <citation type="submission" date="2011-02" db="EMBL/GenBank/DDBJ databases">
        <title>The Genome Sequence of Sphaeroforma arctica JP610.</title>
        <authorList>
            <consortium name="The Broad Institute Genome Sequencing Platform"/>
            <person name="Russ C."/>
            <person name="Cuomo C."/>
            <person name="Young S.K."/>
            <person name="Zeng Q."/>
            <person name="Gargeya S."/>
            <person name="Alvarado L."/>
            <person name="Berlin A."/>
            <person name="Chapman S.B."/>
            <person name="Chen Z."/>
            <person name="Freedman E."/>
            <person name="Gellesch M."/>
            <person name="Goldberg J."/>
            <person name="Griggs A."/>
            <person name="Gujja S."/>
            <person name="Heilman E."/>
            <person name="Heiman D."/>
            <person name="Howarth C."/>
            <person name="Mehta T."/>
            <person name="Neiman D."/>
            <person name="Pearson M."/>
            <person name="Roberts A."/>
            <person name="Saif S."/>
            <person name="Shea T."/>
            <person name="Shenoy N."/>
            <person name="Sisk P."/>
            <person name="Stolte C."/>
            <person name="Sykes S."/>
            <person name="White J."/>
            <person name="Yandava C."/>
            <person name="Burger G."/>
            <person name="Gray M.W."/>
            <person name="Holland P.W.H."/>
            <person name="King N."/>
            <person name="Lang F.B.F."/>
            <person name="Roger A.J."/>
            <person name="Ruiz-Trillo I."/>
            <person name="Haas B."/>
            <person name="Nusbaum C."/>
            <person name="Birren B."/>
        </authorList>
    </citation>
    <scope>NUCLEOTIDE SEQUENCE [LARGE SCALE GENOMIC DNA]</scope>
    <source>
        <strain evidence="3 4">JP610</strain>
    </source>
</reference>